<evidence type="ECO:0000256" key="2">
    <source>
        <dbReference type="ARBA" id="ARBA00022676"/>
    </source>
</evidence>
<dbReference type="EMBL" id="JACCAB010000001">
    <property type="protein sequence ID" value="NYG07021.1"/>
    <property type="molecule type" value="Genomic_DNA"/>
</dbReference>
<dbReference type="Gene3D" id="3.40.50.2000">
    <property type="entry name" value="Glycogen Phosphorylase B"/>
    <property type="match status" value="2"/>
</dbReference>
<dbReference type="AlphaFoldDB" id="A0A852WHI8"/>
<dbReference type="Pfam" id="PF13439">
    <property type="entry name" value="Glyco_transf_4"/>
    <property type="match status" value="1"/>
</dbReference>
<dbReference type="GO" id="GO:0016758">
    <property type="term" value="F:hexosyltransferase activity"/>
    <property type="evidence" value="ECO:0007669"/>
    <property type="project" value="TreeGrafter"/>
</dbReference>
<proteinExistence type="predicted"/>
<dbReference type="InterPro" id="IPR028098">
    <property type="entry name" value="Glyco_trans_4-like_N"/>
</dbReference>
<evidence type="ECO:0000313" key="7">
    <source>
        <dbReference type="Proteomes" id="UP000573599"/>
    </source>
</evidence>
<dbReference type="PANTHER" id="PTHR45947:SF3">
    <property type="entry name" value="SULFOQUINOVOSYL TRANSFERASE SQD2"/>
    <property type="match status" value="1"/>
</dbReference>
<evidence type="ECO:0000256" key="3">
    <source>
        <dbReference type="ARBA" id="ARBA00022679"/>
    </source>
</evidence>
<evidence type="ECO:0000259" key="5">
    <source>
        <dbReference type="Pfam" id="PF13439"/>
    </source>
</evidence>
<name>A0A852WHI8_9MICO</name>
<feature type="domain" description="Glycosyl transferase family 1" evidence="4">
    <location>
        <begin position="195"/>
        <end position="352"/>
    </location>
</feature>
<dbReference type="Proteomes" id="UP000573599">
    <property type="component" value="Unassembled WGS sequence"/>
</dbReference>
<dbReference type="SUPFAM" id="SSF53756">
    <property type="entry name" value="UDP-Glycosyltransferase/glycogen phosphorylase"/>
    <property type="match status" value="1"/>
</dbReference>
<dbReference type="RefSeq" id="WP_179421416.1">
    <property type="nucleotide sequence ID" value="NZ_JACCAB010000001.1"/>
</dbReference>
<evidence type="ECO:0000259" key="4">
    <source>
        <dbReference type="Pfam" id="PF00534"/>
    </source>
</evidence>
<dbReference type="InterPro" id="IPR001296">
    <property type="entry name" value="Glyco_trans_1"/>
</dbReference>
<feature type="domain" description="Glycosyltransferase subfamily 4-like N-terminal" evidence="5">
    <location>
        <begin position="14"/>
        <end position="157"/>
    </location>
</feature>
<dbReference type="Pfam" id="PF00534">
    <property type="entry name" value="Glycos_transf_1"/>
    <property type="match status" value="1"/>
</dbReference>
<dbReference type="PANTHER" id="PTHR45947">
    <property type="entry name" value="SULFOQUINOVOSYL TRANSFERASE SQD2"/>
    <property type="match status" value="1"/>
</dbReference>
<comment type="caution">
    <text evidence="6">The sequence shown here is derived from an EMBL/GenBank/DDBJ whole genome shotgun (WGS) entry which is preliminary data.</text>
</comment>
<keyword evidence="7" id="KW-1185">Reference proteome</keyword>
<protein>
    <recommendedName>
        <fullName evidence="1">D-inositol 3-phosphate glycosyltransferase</fullName>
    </recommendedName>
</protein>
<organism evidence="6 7">
    <name type="scientific">Pedococcus badiiscoriae</name>
    <dbReference type="NCBI Taxonomy" id="642776"/>
    <lineage>
        <taxon>Bacteria</taxon>
        <taxon>Bacillati</taxon>
        <taxon>Actinomycetota</taxon>
        <taxon>Actinomycetes</taxon>
        <taxon>Micrococcales</taxon>
        <taxon>Intrasporangiaceae</taxon>
        <taxon>Pedococcus</taxon>
    </lineage>
</organism>
<accession>A0A852WHI8</accession>
<sequence length="414" mass="43786">MKILHVTDTYAPTVGGIEVLVHGLAARQAAAGHQVTVLTRTAGLTGRDTNGVRVVRDVHARRTLASESDTVHSHVSAISPLALRTAEFAATQEIPVVATVHSMWTGTWPLYRATATVRGWTDLPIQWAAVSEAASDPLRRALAGRSVLVLPNAVDTALWAPASAHPAADGTRTAHGSPGLAAETAPALVPREGGKGGPVTIVSVMRMTGRKRPLPLVSALRRMRAGLPADVDVRAVLVGDGHQLGEVRRRISRWGMQDWVEAPGALEHHEIRALYERADVFAAPATLESFGIAALEARAAGLAVVARAGTGVADFVSDGVEGLLAGSDAQMATQLGQLCTDHALRTRIKRYNAAVAPAYDWSDVLWRTAYAYEAAAQLAAGAHHTVVQGALDLARSRRDRYPAIAAREIEGDPA</sequence>
<gene>
    <name evidence="6" type="ORF">BJ986_001508</name>
</gene>
<dbReference type="GO" id="GO:1901137">
    <property type="term" value="P:carbohydrate derivative biosynthetic process"/>
    <property type="evidence" value="ECO:0007669"/>
    <property type="project" value="UniProtKB-ARBA"/>
</dbReference>
<evidence type="ECO:0000256" key="1">
    <source>
        <dbReference type="ARBA" id="ARBA00021292"/>
    </source>
</evidence>
<dbReference type="InterPro" id="IPR050194">
    <property type="entry name" value="Glycosyltransferase_grp1"/>
</dbReference>
<dbReference type="CDD" id="cd03801">
    <property type="entry name" value="GT4_PimA-like"/>
    <property type="match status" value="1"/>
</dbReference>
<evidence type="ECO:0000313" key="6">
    <source>
        <dbReference type="EMBL" id="NYG07021.1"/>
    </source>
</evidence>
<keyword evidence="2" id="KW-0328">Glycosyltransferase</keyword>
<keyword evidence="3 6" id="KW-0808">Transferase</keyword>
<reference evidence="6 7" key="1">
    <citation type="submission" date="2020-07" db="EMBL/GenBank/DDBJ databases">
        <title>Sequencing the genomes of 1000 actinobacteria strains.</title>
        <authorList>
            <person name="Klenk H.-P."/>
        </authorList>
    </citation>
    <scope>NUCLEOTIDE SEQUENCE [LARGE SCALE GENOMIC DNA]</scope>
    <source>
        <strain evidence="6 7">DSM 23987</strain>
    </source>
</reference>